<organism evidence="1 2">
    <name type="scientific">Phytophthora nicotianae P1976</name>
    <dbReference type="NCBI Taxonomy" id="1317066"/>
    <lineage>
        <taxon>Eukaryota</taxon>
        <taxon>Sar</taxon>
        <taxon>Stramenopiles</taxon>
        <taxon>Oomycota</taxon>
        <taxon>Peronosporomycetes</taxon>
        <taxon>Peronosporales</taxon>
        <taxon>Peronosporaceae</taxon>
        <taxon>Phytophthora</taxon>
    </lineage>
</organism>
<evidence type="ECO:0000313" key="1">
    <source>
        <dbReference type="EMBL" id="ETO65833.1"/>
    </source>
</evidence>
<sequence>MLSDPTATQRYTKAPIANFYFTAVDGLFRCRCGAIPRQTSRTGYSTLMQHVRSQHPDFADVMSVVDDGRGNTADVGLLAQAGRVRLVRLDFGHYSTLAPISVETLHGAVEGVTLAVEA</sequence>
<protein>
    <recommendedName>
        <fullName evidence="3">BED-type domain-containing protein</fullName>
    </recommendedName>
</protein>
<name>A0A080ZGS2_PHYNI</name>
<comment type="caution">
    <text evidence="1">The sequence shown here is derived from an EMBL/GenBank/DDBJ whole genome shotgun (WGS) entry which is preliminary data.</text>
</comment>
<dbReference type="EMBL" id="ANJA01003143">
    <property type="protein sequence ID" value="ETO65833.1"/>
    <property type="molecule type" value="Genomic_DNA"/>
</dbReference>
<dbReference type="PANTHER" id="PTHR40866:SF1">
    <property type="entry name" value="BED-TYPE DOMAIN-CONTAINING PROTEIN"/>
    <property type="match status" value="1"/>
</dbReference>
<dbReference type="PANTHER" id="PTHR40866">
    <property type="entry name" value="BED-TYPE DOMAIN-CONTAINING PROTEIN"/>
    <property type="match status" value="1"/>
</dbReference>
<dbReference type="AlphaFoldDB" id="A0A080ZGS2"/>
<proteinExistence type="predicted"/>
<dbReference type="Proteomes" id="UP000028582">
    <property type="component" value="Unassembled WGS sequence"/>
</dbReference>
<gene>
    <name evidence="1" type="ORF">F444_16904</name>
</gene>
<evidence type="ECO:0000313" key="2">
    <source>
        <dbReference type="Proteomes" id="UP000028582"/>
    </source>
</evidence>
<accession>A0A080ZGS2</accession>
<evidence type="ECO:0008006" key="3">
    <source>
        <dbReference type="Google" id="ProtNLM"/>
    </source>
</evidence>
<reference evidence="1 2" key="1">
    <citation type="submission" date="2013-11" db="EMBL/GenBank/DDBJ databases">
        <title>The Genome Sequence of Phytophthora parasitica P1976.</title>
        <authorList>
            <consortium name="The Broad Institute Genomics Platform"/>
            <person name="Russ C."/>
            <person name="Tyler B."/>
            <person name="Panabieres F."/>
            <person name="Shan W."/>
            <person name="Tripathy S."/>
            <person name="Grunwald N."/>
            <person name="Machado M."/>
            <person name="Johnson C.S."/>
            <person name="Walker B."/>
            <person name="Young S."/>
            <person name="Zeng Q."/>
            <person name="Gargeya S."/>
            <person name="Fitzgerald M."/>
            <person name="Haas B."/>
            <person name="Abouelleil A."/>
            <person name="Allen A.W."/>
            <person name="Alvarado L."/>
            <person name="Arachchi H.M."/>
            <person name="Berlin A.M."/>
            <person name="Chapman S.B."/>
            <person name="Gainer-Dewar J."/>
            <person name="Goldberg J."/>
            <person name="Griggs A."/>
            <person name="Gujja S."/>
            <person name="Hansen M."/>
            <person name="Howarth C."/>
            <person name="Imamovic A."/>
            <person name="Ireland A."/>
            <person name="Larimer J."/>
            <person name="McCowan C."/>
            <person name="Murphy C."/>
            <person name="Pearson M."/>
            <person name="Poon T.W."/>
            <person name="Priest M."/>
            <person name="Roberts A."/>
            <person name="Saif S."/>
            <person name="Shea T."/>
            <person name="Sisk P."/>
            <person name="Sykes S."/>
            <person name="Wortman J."/>
            <person name="Nusbaum C."/>
            <person name="Birren B."/>
        </authorList>
    </citation>
    <scope>NUCLEOTIDE SEQUENCE [LARGE SCALE GENOMIC DNA]</scope>
    <source>
        <strain evidence="1 2">P1976</strain>
    </source>
</reference>